<sequence>MLYGREAVHPSSTARLVAMNAEPIDVEEAVELIKEGLQAVHKKARETMSKKKQQATEREKHLPWRTVGIVQEKKGPVTYKVRVCGDQKARSINVDRLKRAPPPEDEEAPPPEDEIEVTEGDLEGFFPRGRPRADSPNAESIRGHI</sequence>
<feature type="region of interest" description="Disordered" evidence="1">
    <location>
        <begin position="92"/>
        <end position="145"/>
    </location>
</feature>
<organism evidence="2">
    <name type="scientific">Vitrella brassicaformis</name>
    <dbReference type="NCBI Taxonomy" id="1169539"/>
    <lineage>
        <taxon>Eukaryota</taxon>
        <taxon>Sar</taxon>
        <taxon>Alveolata</taxon>
        <taxon>Colpodellida</taxon>
        <taxon>Vitrellaceae</taxon>
        <taxon>Vitrella</taxon>
    </lineage>
</organism>
<dbReference type="EMBL" id="HBGB01042393">
    <property type="protein sequence ID" value="CAD9069878.1"/>
    <property type="molecule type" value="Transcribed_RNA"/>
</dbReference>
<evidence type="ECO:0000256" key="1">
    <source>
        <dbReference type="SAM" id="MobiDB-lite"/>
    </source>
</evidence>
<protein>
    <submittedName>
        <fullName evidence="2">Uncharacterized protein</fullName>
    </submittedName>
</protein>
<name>A0A7S1KD76_9ALVE</name>
<feature type="compositionally biased region" description="Basic and acidic residues" evidence="1">
    <location>
        <begin position="92"/>
        <end position="102"/>
    </location>
</feature>
<gene>
    <name evidence="2" type="ORF">VBRA1451_LOCUS24960</name>
</gene>
<evidence type="ECO:0000313" key="2">
    <source>
        <dbReference type="EMBL" id="CAD9069878.1"/>
    </source>
</evidence>
<reference evidence="2" key="1">
    <citation type="submission" date="2021-01" db="EMBL/GenBank/DDBJ databases">
        <authorList>
            <person name="Corre E."/>
            <person name="Pelletier E."/>
            <person name="Niang G."/>
            <person name="Scheremetjew M."/>
            <person name="Finn R."/>
            <person name="Kale V."/>
            <person name="Holt S."/>
            <person name="Cochrane G."/>
            <person name="Meng A."/>
            <person name="Brown T."/>
            <person name="Cohen L."/>
        </authorList>
    </citation>
    <scope>NUCLEOTIDE SEQUENCE</scope>
    <source>
        <strain evidence="2">CCMP3346</strain>
    </source>
</reference>
<proteinExistence type="predicted"/>
<feature type="compositionally biased region" description="Acidic residues" evidence="1">
    <location>
        <begin position="103"/>
        <end position="122"/>
    </location>
</feature>
<dbReference type="AlphaFoldDB" id="A0A7S1KD76"/>
<accession>A0A7S1KD76</accession>